<evidence type="ECO:0000313" key="3">
    <source>
        <dbReference type="EMBL" id="KAK6181495.1"/>
    </source>
</evidence>
<keyword evidence="1" id="KW-0175">Coiled coil</keyword>
<reference evidence="3 4" key="1">
    <citation type="submission" date="2024-01" db="EMBL/GenBank/DDBJ databases">
        <title>The genome of the rayed Mediterranean limpet Patella caerulea (Linnaeus, 1758).</title>
        <authorList>
            <person name="Anh-Thu Weber A."/>
            <person name="Halstead-Nussloch G."/>
        </authorList>
    </citation>
    <scope>NUCLEOTIDE SEQUENCE [LARGE SCALE GENOMIC DNA]</scope>
    <source>
        <strain evidence="3">AATW-2023a</strain>
        <tissue evidence="3">Whole specimen</tissue>
    </source>
</reference>
<feature type="region of interest" description="Disordered" evidence="2">
    <location>
        <begin position="188"/>
        <end position="212"/>
    </location>
</feature>
<keyword evidence="4" id="KW-1185">Reference proteome</keyword>
<dbReference type="GO" id="GO:0036064">
    <property type="term" value="C:ciliary basal body"/>
    <property type="evidence" value="ECO:0007669"/>
    <property type="project" value="TreeGrafter"/>
</dbReference>
<feature type="compositionally biased region" description="Acidic residues" evidence="2">
    <location>
        <begin position="552"/>
        <end position="561"/>
    </location>
</feature>
<feature type="region of interest" description="Disordered" evidence="2">
    <location>
        <begin position="954"/>
        <end position="975"/>
    </location>
</feature>
<feature type="region of interest" description="Disordered" evidence="2">
    <location>
        <begin position="535"/>
        <end position="596"/>
    </location>
</feature>
<protein>
    <submittedName>
        <fullName evidence="3">Uncharacterized protein</fullName>
    </submittedName>
</protein>
<evidence type="ECO:0000256" key="2">
    <source>
        <dbReference type="SAM" id="MobiDB-lite"/>
    </source>
</evidence>
<feature type="region of interest" description="Disordered" evidence="2">
    <location>
        <begin position="370"/>
        <end position="396"/>
    </location>
</feature>
<feature type="compositionally biased region" description="Pro residues" evidence="2">
    <location>
        <begin position="191"/>
        <end position="200"/>
    </location>
</feature>
<feature type="coiled-coil region" evidence="1">
    <location>
        <begin position="156"/>
        <end position="183"/>
    </location>
</feature>
<feature type="region of interest" description="Disordered" evidence="2">
    <location>
        <begin position="712"/>
        <end position="732"/>
    </location>
</feature>
<feature type="compositionally biased region" description="Acidic residues" evidence="2">
    <location>
        <begin position="459"/>
        <end position="472"/>
    </location>
</feature>
<dbReference type="PANTHER" id="PTHR15721:SF2">
    <property type="entry name" value="PROTEIN TALPID3"/>
    <property type="match status" value="1"/>
</dbReference>
<dbReference type="EMBL" id="JAZGQO010000007">
    <property type="protein sequence ID" value="KAK6181495.1"/>
    <property type="molecule type" value="Genomic_DNA"/>
</dbReference>
<feature type="compositionally biased region" description="Polar residues" evidence="2">
    <location>
        <begin position="576"/>
        <end position="589"/>
    </location>
</feature>
<feature type="region of interest" description="Disordered" evidence="2">
    <location>
        <begin position="999"/>
        <end position="1023"/>
    </location>
</feature>
<dbReference type="GO" id="GO:0005814">
    <property type="term" value="C:centriole"/>
    <property type="evidence" value="ECO:0007669"/>
    <property type="project" value="TreeGrafter"/>
</dbReference>
<dbReference type="InterPro" id="IPR029246">
    <property type="entry name" value="TALPID3"/>
</dbReference>
<gene>
    <name evidence="3" type="ORF">SNE40_009334</name>
</gene>
<feature type="compositionally biased region" description="Basic and acidic residues" evidence="2">
    <location>
        <begin position="536"/>
        <end position="551"/>
    </location>
</feature>
<feature type="compositionally biased region" description="Polar residues" evidence="2">
    <location>
        <begin position="786"/>
        <end position="810"/>
    </location>
</feature>
<feature type="compositionally biased region" description="Low complexity" evidence="2">
    <location>
        <begin position="240"/>
        <end position="255"/>
    </location>
</feature>
<dbReference type="Proteomes" id="UP001347796">
    <property type="component" value="Unassembled WGS sequence"/>
</dbReference>
<accession>A0AAN8JSD3</accession>
<feature type="compositionally biased region" description="Basic and acidic residues" evidence="2">
    <location>
        <begin position="473"/>
        <end position="488"/>
    </location>
</feature>
<dbReference type="PANTHER" id="PTHR15721">
    <property type="entry name" value="KIAA0586 PROTEIN"/>
    <property type="match status" value="1"/>
</dbReference>
<evidence type="ECO:0000313" key="4">
    <source>
        <dbReference type="Proteomes" id="UP001347796"/>
    </source>
</evidence>
<sequence length="1087" mass="122372">MIICNISLYFIVERYDYDGEKPVDQASRLLDKMIDLKHQVGRVVDTTHDPQYKNGPYPLDAYLKTPVSEILEQQTLHVNAPVFNNYGDVKKVLNTVNKKISQLESNLKHVTRIRQEDEITCLAKVLSQEGDDIQRSKITSMVDKYIRSQKKVIEGKVQAELLNAKLQKQKANVEQNNKDVGKKTTVRRVPPTVPRVPPTVPRKRERTTAVNGKENQIASYKPWEKNVLPGSKVRVPPQPGTRTTTQTSNIQTRIQKQYSTHARRSSPPRSVSPSSHVIPMAVPLCNPRFLQGRTQAGVLSCEPLASSSPSTRTMMSPVANMSVVGENTMSEFNQRVLSPAMSQVSADTYDSFQQDIDQFGTGIALPGYQREKIQRPKSPPSKIASKPPILESYSQNPSSDVIATDMHRQNVLENKAFEWLQNELMGIVMSKVSTDQSMRREASLCEDHQYKYTNLNIEQEGEIQDETEEDSQLSDKSEVSSKSHQDDDNDELRKIFIDAGQPINQQLISTLVREALRERVTSFLGQANDNRPIVDQIDRKTGIEDTEVNKDEYDDDFESDSPELSVKQIPTPDLTPMSSLSDSPVQRRSPSPEVVKQPEIKKDILVTKVPEAADDSALYNSFLPAEPVRQPYHESSESEQSESYDISQELRRLAFKPGDERDGLLASLHNIETPSITPPIYSPSPPALHTLPNFTASPPPFDTLLERSPAATMTDRDDLDRTQPSLGATGTSVQFNKTQTSIDDYSNKDIKTRTKTIKVQSRSIDESLEETKKFPEHPPQPERSIKSPTRTMESSLSPVASPEPKTSSSLTDTINECISEGQWLLNRSEGQIADMPLDPGLLPMSNFNQIDISTASTLKDTDELDLDDNELLKSEGEFLHYSSVPVERDIARILDIQEQSYRQNVMNLPNTHIINTYPNQDEERHTDMSIGQVSNSRIIRVGQDPPRPSIGIIKPSKESPRKVQNYPQEFDDTPDSTMNLEELDFSKRNQQWKAPIKVKPRSSTFSMSDASLRNSHLEQSTSDAEYNQYRVRLSADSDGSVYSYEDDIDLNTAENSIPYRMSVTVPTVDPIIEDDDSDDISELHQTN</sequence>
<dbReference type="AlphaFoldDB" id="A0AAN8JSD3"/>
<name>A0AAN8JSD3_PATCE</name>
<comment type="caution">
    <text evidence="3">The sequence shown here is derived from an EMBL/GenBank/DDBJ whole genome shotgun (WGS) entry which is preliminary data.</text>
</comment>
<feature type="region of interest" description="Disordered" evidence="2">
    <location>
        <begin position="759"/>
        <end position="810"/>
    </location>
</feature>
<feature type="compositionally biased region" description="Polar residues" evidence="2">
    <location>
        <begin position="722"/>
        <end position="732"/>
    </location>
</feature>
<feature type="region of interest" description="Disordered" evidence="2">
    <location>
        <begin position="228"/>
        <end position="275"/>
    </location>
</feature>
<dbReference type="GO" id="GO:0007224">
    <property type="term" value="P:smoothened signaling pathway"/>
    <property type="evidence" value="ECO:0007669"/>
    <property type="project" value="InterPro"/>
</dbReference>
<feature type="compositionally biased region" description="Low complexity" evidence="2">
    <location>
        <begin position="380"/>
        <end position="389"/>
    </location>
</feature>
<feature type="region of interest" description="Disordered" evidence="2">
    <location>
        <begin position="457"/>
        <end position="488"/>
    </location>
</feature>
<organism evidence="3 4">
    <name type="scientific">Patella caerulea</name>
    <name type="common">Rayed Mediterranean limpet</name>
    <dbReference type="NCBI Taxonomy" id="87958"/>
    <lineage>
        <taxon>Eukaryota</taxon>
        <taxon>Metazoa</taxon>
        <taxon>Spiralia</taxon>
        <taxon>Lophotrochozoa</taxon>
        <taxon>Mollusca</taxon>
        <taxon>Gastropoda</taxon>
        <taxon>Patellogastropoda</taxon>
        <taxon>Patelloidea</taxon>
        <taxon>Patellidae</taxon>
        <taxon>Patella</taxon>
    </lineage>
</organism>
<proteinExistence type="predicted"/>
<evidence type="ECO:0000256" key="1">
    <source>
        <dbReference type="SAM" id="Coils"/>
    </source>
</evidence>
<feature type="compositionally biased region" description="Polar residues" evidence="2">
    <location>
        <begin position="1001"/>
        <end position="1023"/>
    </location>
</feature>
<feature type="compositionally biased region" description="Basic and acidic residues" evidence="2">
    <location>
        <begin position="763"/>
        <end position="785"/>
    </location>
</feature>